<feature type="signal peptide" evidence="1">
    <location>
        <begin position="1"/>
        <end position="21"/>
    </location>
</feature>
<proteinExistence type="predicted"/>
<reference evidence="3" key="1">
    <citation type="journal article" date="2019" name="Int. J. Syst. Evol. Microbiol.">
        <title>The Global Catalogue of Microorganisms (GCM) 10K type strain sequencing project: providing services to taxonomists for standard genome sequencing and annotation.</title>
        <authorList>
            <consortium name="The Broad Institute Genomics Platform"/>
            <consortium name="The Broad Institute Genome Sequencing Center for Infectious Disease"/>
            <person name="Wu L."/>
            <person name="Ma J."/>
        </authorList>
    </citation>
    <scope>NUCLEOTIDE SEQUENCE [LARGE SCALE GENOMIC DNA]</scope>
    <source>
        <strain evidence="3">CGMCC 1.15922</strain>
    </source>
</reference>
<evidence type="ECO:0008006" key="4">
    <source>
        <dbReference type="Google" id="ProtNLM"/>
    </source>
</evidence>
<organism evidence="2 3">
    <name type="scientific">Thalassotalea profundi</name>
    <dbReference type="NCBI Taxonomy" id="2036687"/>
    <lineage>
        <taxon>Bacteria</taxon>
        <taxon>Pseudomonadati</taxon>
        <taxon>Pseudomonadota</taxon>
        <taxon>Gammaproteobacteria</taxon>
        <taxon>Alteromonadales</taxon>
        <taxon>Colwelliaceae</taxon>
        <taxon>Thalassotalea</taxon>
    </lineage>
</organism>
<evidence type="ECO:0000313" key="3">
    <source>
        <dbReference type="Proteomes" id="UP000626370"/>
    </source>
</evidence>
<gene>
    <name evidence="2" type="ORF">GCM10011501_30800</name>
</gene>
<keyword evidence="1" id="KW-0732">Signal</keyword>
<protein>
    <recommendedName>
        <fullName evidence="4">MSHA biogenesis protein MshK</fullName>
    </recommendedName>
</protein>
<keyword evidence="3" id="KW-1185">Reference proteome</keyword>
<comment type="caution">
    <text evidence="2">The sequence shown here is derived from an EMBL/GenBank/DDBJ whole genome shotgun (WGS) entry which is preliminary data.</text>
</comment>
<feature type="chain" id="PRO_5047242968" description="MSHA biogenesis protein MshK" evidence="1">
    <location>
        <begin position="22"/>
        <end position="109"/>
    </location>
</feature>
<dbReference type="RefSeq" id="WP_189379151.1">
    <property type="nucleotide sequence ID" value="NZ_BNAH01000014.1"/>
</dbReference>
<name>A0ABQ3J0Y8_9GAMM</name>
<dbReference type="EMBL" id="BNAH01000014">
    <property type="protein sequence ID" value="GHE99095.1"/>
    <property type="molecule type" value="Genomic_DNA"/>
</dbReference>
<evidence type="ECO:0000256" key="1">
    <source>
        <dbReference type="SAM" id="SignalP"/>
    </source>
</evidence>
<accession>A0ABQ3J0Y8</accession>
<dbReference type="Proteomes" id="UP000626370">
    <property type="component" value="Unassembled WGS sequence"/>
</dbReference>
<evidence type="ECO:0000313" key="2">
    <source>
        <dbReference type="EMBL" id="GHE99095.1"/>
    </source>
</evidence>
<sequence>MYKLITFVTTLVFMLTGQVVAQEVDPTRPLSGSSTVAYHHVKSTMQLQSIVDNGEHSTVIINGKVLKVGDRIEQYQLKQINKKNVVLSSPDKHLELSLFSPIVANQNEK</sequence>